<dbReference type="EMBL" id="CP099425">
    <property type="protein sequence ID" value="USW55924.1"/>
    <property type="molecule type" value="Genomic_DNA"/>
</dbReference>
<reference evidence="1" key="1">
    <citation type="submission" date="2022-06" db="EMBL/GenBank/DDBJ databases">
        <title>Complete genome sequences of two strains of the flax pathogen Septoria linicola.</title>
        <authorList>
            <person name="Lapalu N."/>
            <person name="Simon A."/>
            <person name="Demenou B."/>
            <person name="Paumier D."/>
            <person name="Guillot M.-P."/>
            <person name="Gout L."/>
            <person name="Valade R."/>
        </authorList>
    </citation>
    <scope>NUCLEOTIDE SEQUENCE</scope>
    <source>
        <strain evidence="1">SE15195</strain>
    </source>
</reference>
<organism evidence="1 2">
    <name type="scientific">Septoria linicola</name>
    <dbReference type="NCBI Taxonomy" id="215465"/>
    <lineage>
        <taxon>Eukaryota</taxon>
        <taxon>Fungi</taxon>
        <taxon>Dikarya</taxon>
        <taxon>Ascomycota</taxon>
        <taxon>Pezizomycotina</taxon>
        <taxon>Dothideomycetes</taxon>
        <taxon>Dothideomycetidae</taxon>
        <taxon>Mycosphaerellales</taxon>
        <taxon>Mycosphaerellaceae</taxon>
        <taxon>Septoria</taxon>
    </lineage>
</organism>
<protein>
    <submittedName>
        <fullName evidence="1">Uncharacterized protein</fullName>
    </submittedName>
</protein>
<evidence type="ECO:0000313" key="1">
    <source>
        <dbReference type="EMBL" id="USW55924.1"/>
    </source>
</evidence>
<sequence>MAVSKVTSRVTSMAVRSLHTTRPLRDLYANPVISKIKQENGSKSMGKSLPVKNKKKYGVEVASLDAKNVLRGAVLGLAGAKVLEMLAVEEVEWSWEGVRK</sequence>
<proteinExistence type="predicted"/>
<name>A0A9Q9AV05_9PEZI</name>
<evidence type="ECO:0000313" key="2">
    <source>
        <dbReference type="Proteomes" id="UP001056384"/>
    </source>
</evidence>
<dbReference type="AlphaFoldDB" id="A0A9Q9AV05"/>
<keyword evidence="2" id="KW-1185">Reference proteome</keyword>
<dbReference type="Proteomes" id="UP001056384">
    <property type="component" value="Chromosome 8"/>
</dbReference>
<accession>A0A9Q9AV05</accession>
<gene>
    <name evidence="1" type="ORF">Slin15195_G092430</name>
</gene>